<evidence type="ECO:0000313" key="4">
    <source>
        <dbReference type="Proteomes" id="UP000298246"/>
    </source>
</evidence>
<gene>
    <name evidence="3" type="ORF">B5M42_16205</name>
</gene>
<feature type="transmembrane region" description="Helical" evidence="1">
    <location>
        <begin position="15"/>
        <end position="46"/>
    </location>
</feature>
<dbReference type="Pfam" id="PF09922">
    <property type="entry name" value="LiaF-like_C"/>
    <property type="match status" value="1"/>
</dbReference>
<keyword evidence="1" id="KW-0812">Transmembrane</keyword>
<proteinExistence type="predicted"/>
<keyword evidence="4" id="KW-1185">Reference proteome</keyword>
<reference evidence="3 4" key="1">
    <citation type="submission" date="2017-03" db="EMBL/GenBank/DDBJ databases">
        <title>Isolation of Levoglucosan Utilizing Bacteria.</title>
        <authorList>
            <person name="Arya A.S."/>
        </authorList>
    </citation>
    <scope>NUCLEOTIDE SEQUENCE [LARGE SCALE GENOMIC DNA]</scope>
    <source>
        <strain evidence="3 4">MEC069</strain>
    </source>
</reference>
<dbReference type="OrthoDB" id="2660937at2"/>
<dbReference type="EMBL" id="MYFO01000022">
    <property type="protein sequence ID" value="TFE85941.1"/>
    <property type="molecule type" value="Genomic_DNA"/>
</dbReference>
<protein>
    <recommendedName>
        <fullName evidence="2">Cell wall-active antibiotics response LiaF-like C-terminal domain-containing protein</fullName>
    </recommendedName>
</protein>
<dbReference type="InterPro" id="IPR047793">
    <property type="entry name" value="LiaF_C"/>
</dbReference>
<comment type="caution">
    <text evidence="3">The sequence shown here is derived from an EMBL/GenBank/DDBJ whole genome shotgun (WGS) entry which is preliminary data.</text>
</comment>
<dbReference type="NCBIfam" id="NF040535">
    <property type="entry name" value="LiaF_C_term"/>
    <property type="match status" value="1"/>
</dbReference>
<dbReference type="RefSeq" id="WP_134754667.1">
    <property type="nucleotide sequence ID" value="NZ_MYFO02000006.1"/>
</dbReference>
<dbReference type="Proteomes" id="UP000298246">
    <property type="component" value="Unassembled WGS sequence"/>
</dbReference>
<dbReference type="InterPro" id="IPR024425">
    <property type="entry name" value="LiaF-like_C"/>
</dbReference>
<name>A0A4Y8PXI8_9BACL</name>
<dbReference type="AlphaFoldDB" id="A0A4Y8PXI8"/>
<evidence type="ECO:0000256" key="1">
    <source>
        <dbReference type="SAM" id="Phobius"/>
    </source>
</evidence>
<keyword evidence="1" id="KW-0472">Membrane</keyword>
<feature type="domain" description="Cell wall-active antibiotics response LiaF-like C-terminal" evidence="2">
    <location>
        <begin position="107"/>
        <end position="219"/>
    </location>
</feature>
<evidence type="ECO:0000313" key="3">
    <source>
        <dbReference type="EMBL" id="TFE85941.1"/>
    </source>
</evidence>
<keyword evidence="1" id="KW-1133">Transmembrane helix</keyword>
<evidence type="ECO:0000259" key="2">
    <source>
        <dbReference type="Pfam" id="PF09922"/>
    </source>
</evidence>
<feature type="transmembrane region" description="Helical" evidence="1">
    <location>
        <begin position="58"/>
        <end position="90"/>
    </location>
</feature>
<organism evidence="3 4">
    <name type="scientific">Paenibacillus athensensis</name>
    <dbReference type="NCBI Taxonomy" id="1967502"/>
    <lineage>
        <taxon>Bacteria</taxon>
        <taxon>Bacillati</taxon>
        <taxon>Bacillota</taxon>
        <taxon>Bacilli</taxon>
        <taxon>Bacillales</taxon>
        <taxon>Paenibacillaceae</taxon>
        <taxon>Paenibacillus</taxon>
    </lineage>
</organism>
<sequence>MEEETKPGNRNRNTALVLIGAGLFLLLEHTIGLFPLLAAFLVLLGIHRWRAHGETRRAFVLIGIGGLILLGNHMSVVLAVLLIGFGLYLVRSKRVNNDDSFLQKHKFIDSIRWGKEPWILRSTSIWHVAGETNIDLSLAILEQRETTLVLQGIVGDVDIKVPEDIGVTVSASVVFGQIDAAHERETGVMNKLEWQTPNANATDHQVKLIISFLVGNVTIKIV</sequence>
<accession>A0A4Y8PXI8</accession>